<gene>
    <name evidence="14" type="ORF">A2625_01715</name>
</gene>
<evidence type="ECO:0000256" key="5">
    <source>
        <dbReference type="ARBA" id="ARBA00022692"/>
    </source>
</evidence>
<keyword evidence="9" id="KW-0594">Phospholipid biosynthesis</keyword>
<dbReference type="GO" id="GO:0046474">
    <property type="term" value="P:glycerophospholipid biosynthetic process"/>
    <property type="evidence" value="ECO:0007669"/>
    <property type="project" value="TreeGrafter"/>
</dbReference>
<evidence type="ECO:0000256" key="8">
    <source>
        <dbReference type="ARBA" id="ARBA00023136"/>
    </source>
</evidence>
<dbReference type="PANTHER" id="PTHR14269:SF62">
    <property type="entry name" value="CDP-DIACYLGLYCEROL--GLYCEROL-3-PHOSPHATE 3-PHOSPHATIDYLTRANSFERASE 1, CHLOROPLASTIC"/>
    <property type="match status" value="1"/>
</dbReference>
<dbReference type="InterPro" id="IPR048254">
    <property type="entry name" value="CDP_ALCOHOL_P_TRANSF_CS"/>
</dbReference>
<dbReference type="PANTHER" id="PTHR14269">
    <property type="entry name" value="CDP-DIACYLGLYCEROL--GLYCEROL-3-PHOSPHATE 3-PHOSPHATIDYLTRANSFERASE-RELATED"/>
    <property type="match status" value="1"/>
</dbReference>
<evidence type="ECO:0000256" key="2">
    <source>
        <dbReference type="ARBA" id="ARBA00010441"/>
    </source>
</evidence>
<evidence type="ECO:0000256" key="6">
    <source>
        <dbReference type="ARBA" id="ARBA00022989"/>
    </source>
</evidence>
<dbReference type="GO" id="GO:0008444">
    <property type="term" value="F:CDP-diacylglycerol-glycerol-3-phosphate 3-phosphatidyltransferase activity"/>
    <property type="evidence" value="ECO:0007669"/>
    <property type="project" value="UniProtKB-UniRule"/>
</dbReference>
<evidence type="ECO:0000256" key="10">
    <source>
        <dbReference type="ARBA" id="ARBA00023264"/>
    </source>
</evidence>
<evidence type="ECO:0000256" key="9">
    <source>
        <dbReference type="ARBA" id="ARBA00023209"/>
    </source>
</evidence>
<dbReference type="PROSITE" id="PS00379">
    <property type="entry name" value="CDP_ALCOHOL_P_TRANSF"/>
    <property type="match status" value="1"/>
</dbReference>
<dbReference type="InterPro" id="IPR050324">
    <property type="entry name" value="CDP-alcohol_PTase-I"/>
</dbReference>
<dbReference type="AlphaFoldDB" id="A0A1F4Q2G9"/>
<evidence type="ECO:0000256" key="12">
    <source>
        <dbReference type="RuleBase" id="RU003750"/>
    </source>
</evidence>
<sequence length="165" mass="18028">MTLANRITLLRIALIPLCLAFLLTGFWGLSAAVFLLLSFSDAIDGYVARKYKQVSELGKQLDPLADKILVLSVLIGLTSLGKADPVAVMLISAREFFIAGIRAKGVFPASPIAKWKTIVQLLAVFLLILNLPLAEPVLWLAVILSYVSGGAYLWQSRFLKQLKLS</sequence>
<evidence type="ECO:0000256" key="1">
    <source>
        <dbReference type="ARBA" id="ARBA00004141"/>
    </source>
</evidence>
<dbReference type="Gene3D" id="1.20.120.1760">
    <property type="match status" value="1"/>
</dbReference>
<comment type="subcellular location">
    <subcellularLocation>
        <location evidence="1">Membrane</location>
        <topology evidence="1">Multi-pass membrane protein</topology>
    </subcellularLocation>
</comment>
<reference evidence="14 15" key="1">
    <citation type="journal article" date="2016" name="Nat. Commun.">
        <title>Thousands of microbial genomes shed light on interconnected biogeochemical processes in an aquifer system.</title>
        <authorList>
            <person name="Anantharaman K."/>
            <person name="Brown C.T."/>
            <person name="Hug L.A."/>
            <person name="Sharon I."/>
            <person name="Castelle C.J."/>
            <person name="Probst A.J."/>
            <person name="Thomas B.C."/>
            <person name="Singh A."/>
            <person name="Wilkins M.J."/>
            <person name="Karaoz U."/>
            <person name="Brodie E.L."/>
            <person name="Williams K.H."/>
            <person name="Hubbard S.S."/>
            <person name="Banfield J.F."/>
        </authorList>
    </citation>
    <scope>NUCLEOTIDE SEQUENCE [LARGE SCALE GENOMIC DNA]</scope>
</reference>
<name>A0A1F4Q2G9_UNCSA</name>
<accession>A0A1F4Q2G9</accession>
<dbReference type="InterPro" id="IPR000462">
    <property type="entry name" value="CDP-OH_P_trans"/>
</dbReference>
<dbReference type="Proteomes" id="UP000178724">
    <property type="component" value="Unassembled WGS sequence"/>
</dbReference>
<keyword evidence="8 13" id="KW-0472">Membrane</keyword>
<dbReference type="EC" id="2.7.8.5" evidence="11"/>
<keyword evidence="3" id="KW-0444">Lipid biosynthesis</keyword>
<dbReference type="EMBL" id="METM01000016">
    <property type="protein sequence ID" value="OGB90036.1"/>
    <property type="molecule type" value="Genomic_DNA"/>
</dbReference>
<feature type="transmembrane region" description="Helical" evidence="13">
    <location>
        <begin position="68"/>
        <end position="91"/>
    </location>
</feature>
<protein>
    <recommendedName>
        <fullName evidence="11">CDP-diacylglycerol--glycerol-3-phosphate 3-phosphatidyltransferase</fullName>
        <ecNumber evidence="11">2.7.8.5</ecNumber>
    </recommendedName>
</protein>
<evidence type="ECO:0000256" key="13">
    <source>
        <dbReference type="SAM" id="Phobius"/>
    </source>
</evidence>
<keyword evidence="6 13" id="KW-1133">Transmembrane helix</keyword>
<dbReference type="PIRSF" id="PIRSF000847">
    <property type="entry name" value="Phos_ph_gly_syn"/>
    <property type="match status" value="1"/>
</dbReference>
<keyword evidence="7" id="KW-0443">Lipid metabolism</keyword>
<evidence type="ECO:0000256" key="4">
    <source>
        <dbReference type="ARBA" id="ARBA00022679"/>
    </source>
</evidence>
<evidence type="ECO:0000256" key="11">
    <source>
        <dbReference type="NCBIfam" id="TIGR00560"/>
    </source>
</evidence>
<proteinExistence type="inferred from homology"/>
<dbReference type="Pfam" id="PF01066">
    <property type="entry name" value="CDP-OH_P_transf"/>
    <property type="match status" value="1"/>
</dbReference>
<keyword evidence="4 12" id="KW-0808">Transferase</keyword>
<evidence type="ECO:0000256" key="3">
    <source>
        <dbReference type="ARBA" id="ARBA00022516"/>
    </source>
</evidence>
<dbReference type="InterPro" id="IPR043130">
    <property type="entry name" value="CDP-OH_PTrfase_TM_dom"/>
</dbReference>
<keyword evidence="10" id="KW-1208">Phospholipid metabolism</keyword>
<dbReference type="NCBIfam" id="TIGR00560">
    <property type="entry name" value="pgsA"/>
    <property type="match status" value="1"/>
</dbReference>
<evidence type="ECO:0000313" key="14">
    <source>
        <dbReference type="EMBL" id="OGB90036.1"/>
    </source>
</evidence>
<comment type="similarity">
    <text evidence="2 12">Belongs to the CDP-alcohol phosphatidyltransferase class-I family.</text>
</comment>
<comment type="caution">
    <text evidence="14">The sequence shown here is derived from an EMBL/GenBank/DDBJ whole genome shotgun (WGS) entry which is preliminary data.</text>
</comment>
<evidence type="ECO:0000256" key="7">
    <source>
        <dbReference type="ARBA" id="ARBA00023098"/>
    </source>
</evidence>
<evidence type="ECO:0000313" key="15">
    <source>
        <dbReference type="Proteomes" id="UP000178724"/>
    </source>
</evidence>
<feature type="transmembrane region" description="Helical" evidence="13">
    <location>
        <begin position="12"/>
        <end position="37"/>
    </location>
</feature>
<dbReference type="InterPro" id="IPR004570">
    <property type="entry name" value="Phosphatidylglycerol_P_synth"/>
</dbReference>
<dbReference type="GO" id="GO:0016020">
    <property type="term" value="C:membrane"/>
    <property type="evidence" value="ECO:0007669"/>
    <property type="project" value="UniProtKB-SubCell"/>
</dbReference>
<organism evidence="14 15">
    <name type="scientific">candidate division WOR-1 bacterium RIFCSPHIGHO2_01_FULL_53_15</name>
    <dbReference type="NCBI Taxonomy" id="1802564"/>
    <lineage>
        <taxon>Bacteria</taxon>
        <taxon>Bacillati</taxon>
        <taxon>Saganbacteria</taxon>
    </lineage>
</organism>
<keyword evidence="5 13" id="KW-0812">Transmembrane</keyword>